<sequence length="185" mass="20700">MVPKGSILGNPLTTEHDSHPRLSTKRKFEQSYAEENISLFKRVRIINHGSNPAGNWKIFRNAIAAGEFNLQQHLQLIDLGVNINTSVEDPHSLTALHIAALVGHIGVAYRLIRNGVDVNAPESRFKRTALELAAEHGRLDMVQMLIHAGADQHLPRSQRYRNAARLANDNHYYAVANILELNFST</sequence>
<evidence type="ECO:0000256" key="3">
    <source>
        <dbReference type="PROSITE-ProRule" id="PRU00023"/>
    </source>
</evidence>
<keyword evidence="2 3" id="KW-0040">ANK repeat</keyword>
<accession>A0A2J6RRM8</accession>
<evidence type="ECO:0000256" key="1">
    <source>
        <dbReference type="ARBA" id="ARBA00022737"/>
    </source>
</evidence>
<proteinExistence type="predicted"/>
<feature type="region of interest" description="Disordered" evidence="4">
    <location>
        <begin position="1"/>
        <end position="27"/>
    </location>
</feature>
<dbReference type="AlphaFoldDB" id="A0A2J6RRM8"/>
<dbReference type="Proteomes" id="UP000235786">
    <property type="component" value="Unassembled WGS sequence"/>
</dbReference>
<evidence type="ECO:0000256" key="2">
    <source>
        <dbReference type="ARBA" id="ARBA00023043"/>
    </source>
</evidence>
<dbReference type="PROSITE" id="PS50088">
    <property type="entry name" value="ANK_REPEAT"/>
    <property type="match status" value="2"/>
</dbReference>
<organism evidence="5 6">
    <name type="scientific">Hyaloscypha variabilis (strain UAMH 11265 / GT02V1 / F)</name>
    <name type="common">Meliniomyces variabilis</name>
    <dbReference type="NCBI Taxonomy" id="1149755"/>
    <lineage>
        <taxon>Eukaryota</taxon>
        <taxon>Fungi</taxon>
        <taxon>Dikarya</taxon>
        <taxon>Ascomycota</taxon>
        <taxon>Pezizomycotina</taxon>
        <taxon>Leotiomycetes</taxon>
        <taxon>Helotiales</taxon>
        <taxon>Hyaloscyphaceae</taxon>
        <taxon>Hyaloscypha</taxon>
        <taxon>Hyaloscypha variabilis</taxon>
    </lineage>
</organism>
<dbReference type="SMART" id="SM00248">
    <property type="entry name" value="ANK"/>
    <property type="match status" value="2"/>
</dbReference>
<dbReference type="EMBL" id="KZ613944">
    <property type="protein sequence ID" value="PMD41113.1"/>
    <property type="molecule type" value="Genomic_DNA"/>
</dbReference>
<keyword evidence="6" id="KW-1185">Reference proteome</keyword>
<keyword evidence="1" id="KW-0677">Repeat</keyword>
<name>A0A2J6RRM8_HYAVF</name>
<evidence type="ECO:0000256" key="4">
    <source>
        <dbReference type="SAM" id="MobiDB-lite"/>
    </source>
</evidence>
<evidence type="ECO:0000313" key="5">
    <source>
        <dbReference type="EMBL" id="PMD41113.1"/>
    </source>
</evidence>
<dbReference type="Gene3D" id="1.25.40.20">
    <property type="entry name" value="Ankyrin repeat-containing domain"/>
    <property type="match status" value="1"/>
</dbReference>
<dbReference type="InterPro" id="IPR050776">
    <property type="entry name" value="Ank_Repeat/CDKN_Inhibitor"/>
</dbReference>
<dbReference type="STRING" id="1149755.A0A2J6RRM8"/>
<dbReference type="OrthoDB" id="539213at2759"/>
<dbReference type="PANTHER" id="PTHR24201">
    <property type="entry name" value="ANK_REP_REGION DOMAIN-CONTAINING PROTEIN"/>
    <property type="match status" value="1"/>
</dbReference>
<reference evidence="5 6" key="1">
    <citation type="submission" date="2016-04" db="EMBL/GenBank/DDBJ databases">
        <title>A degradative enzymes factory behind the ericoid mycorrhizal symbiosis.</title>
        <authorList>
            <consortium name="DOE Joint Genome Institute"/>
            <person name="Martino E."/>
            <person name="Morin E."/>
            <person name="Grelet G."/>
            <person name="Kuo A."/>
            <person name="Kohler A."/>
            <person name="Daghino S."/>
            <person name="Barry K."/>
            <person name="Choi C."/>
            <person name="Cichocki N."/>
            <person name="Clum A."/>
            <person name="Copeland A."/>
            <person name="Hainaut M."/>
            <person name="Haridas S."/>
            <person name="Labutti K."/>
            <person name="Lindquist E."/>
            <person name="Lipzen A."/>
            <person name="Khouja H.-R."/>
            <person name="Murat C."/>
            <person name="Ohm R."/>
            <person name="Olson A."/>
            <person name="Spatafora J."/>
            <person name="Veneault-Fourrey C."/>
            <person name="Henrissat B."/>
            <person name="Grigoriev I."/>
            <person name="Martin F."/>
            <person name="Perotto S."/>
        </authorList>
    </citation>
    <scope>NUCLEOTIDE SEQUENCE [LARGE SCALE GENOMIC DNA]</scope>
    <source>
        <strain evidence="5 6">F</strain>
    </source>
</reference>
<evidence type="ECO:0000313" key="6">
    <source>
        <dbReference type="Proteomes" id="UP000235786"/>
    </source>
</evidence>
<dbReference type="Pfam" id="PF12796">
    <property type="entry name" value="Ank_2"/>
    <property type="match status" value="1"/>
</dbReference>
<protein>
    <submittedName>
        <fullName evidence="5">Ankyrin</fullName>
    </submittedName>
</protein>
<dbReference type="SUPFAM" id="SSF48403">
    <property type="entry name" value="Ankyrin repeat"/>
    <property type="match status" value="1"/>
</dbReference>
<dbReference type="InterPro" id="IPR036770">
    <property type="entry name" value="Ankyrin_rpt-contain_sf"/>
</dbReference>
<dbReference type="InterPro" id="IPR002110">
    <property type="entry name" value="Ankyrin_rpt"/>
</dbReference>
<gene>
    <name evidence="5" type="ORF">L207DRAFT_321025</name>
</gene>
<feature type="repeat" description="ANK" evidence="3">
    <location>
        <begin position="125"/>
        <end position="157"/>
    </location>
</feature>
<dbReference type="PROSITE" id="PS50297">
    <property type="entry name" value="ANK_REP_REGION"/>
    <property type="match status" value="2"/>
</dbReference>
<feature type="repeat" description="ANK" evidence="3">
    <location>
        <begin position="91"/>
        <end position="123"/>
    </location>
</feature>